<sequence length="877" mass="95967">MDESRWARLSEMLDALFDLDAPQREASLDALAAEDPGLAAELRQLLAADQRSGVLDQGVLAGSPTLASGLESAARKRAEGGARLGHYRLVERIGSGGMGEVWRAQRDDDFEQQVAIKLIRPLVDSEALRERFARERRILARLDHPNIARLLDGGVSEDGAPWYAMELVRGQPLQAHVEAAQLDARGRVQLLLQVCDAVAHAHAQLVVHRDLKPSNILVDAEGRVRVLDFGIARLIDDSADLRLTSTGVRVFSPAYAAPEQIRGEPVGTSADVFALGAVLYELLTGEPPFPQRSATPERLIAQLDDEVTPRPGATLRRQSREGSFRGHLQRSDEELDTIVATALQPDPLRRYQGALQLAEDLRRWLDGRPIAARADSAAYRFRKFVVRHRLAVGSASGVLLALIGGLALALWQADVARRHAERADAEAARAEREASLARDQVLRTRKVKEFFVQSFVQADPLKRSDAGPQTFAEALDAAITRAGSELDGDPVLQADVLDDFGEIRAGQGRFDEAQALFERALELAEKAHGPNHPAVAESLLNLGALHGYRGDILPGAPHIERAMAILQADHGGQPTVLANAHNVLAAVRSVQGDMDSVAQSIQAAVEIYREHAPDDPQFLMSLSNLAHVHQQQGRRDEAEAGYRETLARVEATMGNRSPHMWPNLYALASIAYDRGKHDEELALLRQALDVARHNYPGDHPWVANSLNELGWVLAREGDLKAGEPLMQEGIAMNRRLGRAQAIGAMRRLAVAYQHHKREAEARATFDEVWSMCERNNMQAQQECVVIRANRAQLLAYAGQGELALNESEAAMASLGNRAEGLVSEWGQVEQARAAALSALGRRDEALALQDAVIARYSEAFGPEHRETASARSARPKL</sequence>
<keyword evidence="2 6" id="KW-0547">Nucleotide-binding</keyword>
<dbReference type="PANTHER" id="PTHR43289:SF34">
    <property type="entry name" value="SERINE_THREONINE-PROTEIN KINASE YBDM-RELATED"/>
    <property type="match status" value="1"/>
</dbReference>
<dbReference type="Pfam" id="PF13374">
    <property type="entry name" value="TPR_10"/>
    <property type="match status" value="2"/>
</dbReference>
<dbReference type="RefSeq" id="WP_248206071.1">
    <property type="nucleotide sequence ID" value="NZ_JALNMH010000003.1"/>
</dbReference>
<dbReference type="InterPro" id="IPR011009">
    <property type="entry name" value="Kinase-like_dom_sf"/>
</dbReference>
<evidence type="ECO:0000259" key="9">
    <source>
        <dbReference type="PROSITE" id="PS50011"/>
    </source>
</evidence>
<keyword evidence="7" id="KW-0175">Coiled coil</keyword>
<feature type="transmembrane region" description="Helical" evidence="8">
    <location>
        <begin position="390"/>
        <end position="411"/>
    </location>
</feature>
<dbReference type="SUPFAM" id="SSF48452">
    <property type="entry name" value="TPR-like"/>
    <property type="match status" value="3"/>
</dbReference>
<evidence type="ECO:0000256" key="8">
    <source>
        <dbReference type="SAM" id="Phobius"/>
    </source>
</evidence>
<accession>A0ABT0GEV6</accession>
<dbReference type="PROSITE" id="PS50005">
    <property type="entry name" value="TPR"/>
    <property type="match status" value="1"/>
</dbReference>
<dbReference type="Gene3D" id="3.30.200.20">
    <property type="entry name" value="Phosphorylase Kinase, domain 1"/>
    <property type="match status" value="1"/>
</dbReference>
<dbReference type="InterPro" id="IPR011990">
    <property type="entry name" value="TPR-like_helical_dom_sf"/>
</dbReference>
<evidence type="ECO:0000256" key="4">
    <source>
        <dbReference type="ARBA" id="ARBA00022840"/>
    </source>
</evidence>
<evidence type="ECO:0000313" key="10">
    <source>
        <dbReference type="EMBL" id="MCK7593071.1"/>
    </source>
</evidence>
<dbReference type="Gene3D" id="1.10.510.10">
    <property type="entry name" value="Transferase(Phosphotransferase) domain 1"/>
    <property type="match status" value="1"/>
</dbReference>
<dbReference type="EMBL" id="JALNMH010000003">
    <property type="protein sequence ID" value="MCK7593071.1"/>
    <property type="molecule type" value="Genomic_DNA"/>
</dbReference>
<dbReference type="PROSITE" id="PS00107">
    <property type="entry name" value="PROTEIN_KINASE_ATP"/>
    <property type="match status" value="1"/>
</dbReference>
<dbReference type="SMART" id="SM00028">
    <property type="entry name" value="TPR"/>
    <property type="match status" value="7"/>
</dbReference>
<dbReference type="SUPFAM" id="SSF56112">
    <property type="entry name" value="Protein kinase-like (PK-like)"/>
    <property type="match status" value="1"/>
</dbReference>
<feature type="repeat" description="TPR" evidence="5">
    <location>
        <begin position="494"/>
        <end position="527"/>
    </location>
</feature>
<dbReference type="InterPro" id="IPR017441">
    <property type="entry name" value="Protein_kinase_ATP_BS"/>
</dbReference>
<feature type="binding site" evidence="6">
    <location>
        <position position="117"/>
    </location>
    <ligand>
        <name>ATP</name>
        <dbReference type="ChEBI" id="CHEBI:30616"/>
    </ligand>
</feature>
<dbReference type="Proteomes" id="UP001431449">
    <property type="component" value="Unassembled WGS sequence"/>
</dbReference>
<feature type="coiled-coil region" evidence="7">
    <location>
        <begin position="413"/>
        <end position="440"/>
    </location>
</feature>
<dbReference type="Pfam" id="PF13424">
    <property type="entry name" value="TPR_12"/>
    <property type="match status" value="2"/>
</dbReference>
<feature type="domain" description="Protein kinase" evidence="9">
    <location>
        <begin position="87"/>
        <end position="365"/>
    </location>
</feature>
<evidence type="ECO:0000256" key="6">
    <source>
        <dbReference type="PROSITE-ProRule" id="PRU10141"/>
    </source>
</evidence>
<reference evidence="10" key="1">
    <citation type="submission" date="2022-04" db="EMBL/GenBank/DDBJ databases">
        <title>Lysobacter sp. CAU 1642 isolated from sea sand.</title>
        <authorList>
            <person name="Kim W."/>
        </authorList>
    </citation>
    <scope>NUCLEOTIDE SEQUENCE</scope>
    <source>
        <strain evidence="10">CAU 1642</strain>
    </source>
</reference>
<keyword evidence="8" id="KW-1133">Transmembrane helix</keyword>
<evidence type="ECO:0000256" key="3">
    <source>
        <dbReference type="ARBA" id="ARBA00022777"/>
    </source>
</evidence>
<dbReference type="InterPro" id="IPR000719">
    <property type="entry name" value="Prot_kinase_dom"/>
</dbReference>
<dbReference type="InterPro" id="IPR019734">
    <property type="entry name" value="TPR_rpt"/>
</dbReference>
<dbReference type="Pfam" id="PF00069">
    <property type="entry name" value="Pkinase"/>
    <property type="match status" value="1"/>
</dbReference>
<keyword evidence="5" id="KW-0802">TPR repeat</keyword>
<keyword evidence="8" id="KW-0812">Transmembrane</keyword>
<dbReference type="Gene3D" id="1.25.40.10">
    <property type="entry name" value="Tetratricopeptide repeat domain"/>
    <property type="match status" value="2"/>
</dbReference>
<keyword evidence="8" id="KW-0472">Membrane</keyword>
<comment type="caution">
    <text evidence="10">The sequence shown here is derived from an EMBL/GenBank/DDBJ whole genome shotgun (WGS) entry which is preliminary data.</text>
</comment>
<protein>
    <submittedName>
        <fullName evidence="10">Tetratricopeptide repeat protein</fullName>
    </submittedName>
</protein>
<evidence type="ECO:0000256" key="1">
    <source>
        <dbReference type="ARBA" id="ARBA00022679"/>
    </source>
</evidence>
<proteinExistence type="predicted"/>
<keyword evidence="1" id="KW-0808">Transferase</keyword>
<dbReference type="PROSITE" id="PS00108">
    <property type="entry name" value="PROTEIN_KINASE_ST"/>
    <property type="match status" value="1"/>
</dbReference>
<name>A0ABT0GEV6_9GAMM</name>
<evidence type="ECO:0000256" key="2">
    <source>
        <dbReference type="ARBA" id="ARBA00022741"/>
    </source>
</evidence>
<keyword evidence="4 6" id="KW-0067">ATP-binding</keyword>
<evidence type="ECO:0000256" key="7">
    <source>
        <dbReference type="SAM" id="Coils"/>
    </source>
</evidence>
<dbReference type="SMART" id="SM00220">
    <property type="entry name" value="S_TKc"/>
    <property type="match status" value="1"/>
</dbReference>
<evidence type="ECO:0000313" key="11">
    <source>
        <dbReference type="Proteomes" id="UP001431449"/>
    </source>
</evidence>
<dbReference type="PANTHER" id="PTHR43289">
    <property type="entry name" value="MITOGEN-ACTIVATED PROTEIN KINASE KINASE KINASE 20-RELATED"/>
    <property type="match status" value="1"/>
</dbReference>
<dbReference type="PROSITE" id="PS50011">
    <property type="entry name" value="PROTEIN_KINASE_DOM"/>
    <property type="match status" value="1"/>
</dbReference>
<keyword evidence="3" id="KW-0418">Kinase</keyword>
<evidence type="ECO:0000256" key="5">
    <source>
        <dbReference type="PROSITE-ProRule" id="PRU00339"/>
    </source>
</evidence>
<keyword evidence="11" id="KW-1185">Reference proteome</keyword>
<organism evidence="10 11">
    <name type="scientific">Pseudomarimonas salicorniae</name>
    <dbReference type="NCBI Taxonomy" id="2933270"/>
    <lineage>
        <taxon>Bacteria</taxon>
        <taxon>Pseudomonadati</taxon>
        <taxon>Pseudomonadota</taxon>
        <taxon>Gammaproteobacteria</taxon>
        <taxon>Lysobacterales</taxon>
        <taxon>Lysobacteraceae</taxon>
        <taxon>Pseudomarimonas</taxon>
    </lineage>
</organism>
<dbReference type="CDD" id="cd14014">
    <property type="entry name" value="STKc_PknB_like"/>
    <property type="match status" value="1"/>
</dbReference>
<gene>
    <name evidence="10" type="ORF">M0G41_05225</name>
</gene>
<dbReference type="InterPro" id="IPR008271">
    <property type="entry name" value="Ser/Thr_kinase_AS"/>
</dbReference>